<comment type="caution">
    <text evidence="1">The sequence shown here is derived from an EMBL/GenBank/DDBJ whole genome shotgun (WGS) entry which is preliminary data.</text>
</comment>
<gene>
    <name evidence="1" type="ORF">WJX74_010371</name>
</gene>
<dbReference type="Proteomes" id="UP001438707">
    <property type="component" value="Unassembled WGS sequence"/>
</dbReference>
<dbReference type="EMBL" id="JALJOS010000002">
    <property type="protein sequence ID" value="KAK9843324.1"/>
    <property type="molecule type" value="Genomic_DNA"/>
</dbReference>
<proteinExistence type="predicted"/>
<sequence length="502" mass="54578">MQAAGHIIGDPSHSTGQLACSDLLQPHWHHHPSPDPQEQAAALARATAQPDGDIPWNSTLSVLDGSSWALDAHRGMDGSVSPNLGSHVFAPMLHCMMQQPDSGFHGNQPGASLAAQDRRPLTSMSLSSHSYQEPYFAPQAASHSPYHSHKSRQQALGVSMVAMGNEASPKSLVAHQERQLIQLLHSLAKPVTDSCTSPFAHRLSTLRDINGLRGLTARTHKYKAMYCQNLRVLCPQWRWVELSPSLEPTALSGSMATVLAWRDGHMPQAAGLPFAAVGPLFKPAALSDLATVPISGWKNFGGHLLSQMVNAKAFSRSSGDEAARYSLQLMAAICTAWFTLTALSEEHSETIQAMDGHGFTADGYFMETSGSRCAYVPGLLDMLQLTKQQQKLAKSIWGELNADLAAAMEDRQRILCQLQASSAIASMQHGMQPDRVSETKAVLEQAVALAENSLIFHEITLHSQRRLLLQVLSPEGVAAIYTSTWPRWPDKGQLLRQIAESC</sequence>
<reference evidence="1 2" key="1">
    <citation type="journal article" date="2024" name="Nat. Commun.">
        <title>Phylogenomics reveals the evolutionary origins of lichenization in chlorophyte algae.</title>
        <authorList>
            <person name="Puginier C."/>
            <person name="Libourel C."/>
            <person name="Otte J."/>
            <person name="Skaloud P."/>
            <person name="Haon M."/>
            <person name="Grisel S."/>
            <person name="Petersen M."/>
            <person name="Berrin J.G."/>
            <person name="Delaux P.M."/>
            <person name="Dal Grande F."/>
            <person name="Keller J."/>
        </authorList>
    </citation>
    <scope>NUCLEOTIDE SEQUENCE [LARGE SCALE GENOMIC DNA]</scope>
    <source>
        <strain evidence="1 2">SAG 2145</strain>
    </source>
</reference>
<keyword evidence="2" id="KW-1185">Reference proteome</keyword>
<name>A0AAW1SCS2_9CHLO</name>
<organism evidence="1 2">
    <name type="scientific">Apatococcus lobatus</name>
    <dbReference type="NCBI Taxonomy" id="904363"/>
    <lineage>
        <taxon>Eukaryota</taxon>
        <taxon>Viridiplantae</taxon>
        <taxon>Chlorophyta</taxon>
        <taxon>core chlorophytes</taxon>
        <taxon>Trebouxiophyceae</taxon>
        <taxon>Chlorellales</taxon>
        <taxon>Chlorellaceae</taxon>
        <taxon>Apatococcus</taxon>
    </lineage>
</organism>
<accession>A0AAW1SCS2</accession>
<dbReference type="AlphaFoldDB" id="A0AAW1SCS2"/>
<evidence type="ECO:0000313" key="2">
    <source>
        <dbReference type="Proteomes" id="UP001438707"/>
    </source>
</evidence>
<evidence type="ECO:0000313" key="1">
    <source>
        <dbReference type="EMBL" id="KAK9843324.1"/>
    </source>
</evidence>
<protein>
    <submittedName>
        <fullName evidence="1">Uncharacterized protein</fullName>
    </submittedName>
</protein>